<feature type="transmembrane region" description="Helical" evidence="6">
    <location>
        <begin position="367"/>
        <end position="386"/>
    </location>
</feature>
<dbReference type="InterPro" id="IPR013766">
    <property type="entry name" value="Thioredoxin_domain"/>
</dbReference>
<evidence type="ECO:0000256" key="7">
    <source>
        <dbReference type="SAM" id="SignalP"/>
    </source>
</evidence>
<evidence type="ECO:0000256" key="4">
    <source>
        <dbReference type="ARBA" id="ARBA00023136"/>
    </source>
</evidence>
<dbReference type="EMBL" id="AJWJ01000098">
    <property type="protein sequence ID" value="KAF2075490.1"/>
    <property type="molecule type" value="Genomic_DNA"/>
</dbReference>
<dbReference type="CDD" id="cd02981">
    <property type="entry name" value="PDI_b_family"/>
    <property type="match status" value="1"/>
</dbReference>
<proteinExistence type="predicted"/>
<sequence length="395" mass="45248">MKLLSLLVVLLLVAVSLSEETQSTSVVQITADNEDIIKEGNWLVEFFAPWCGHCKRLAPTYEELGKYYNEELKGEAVKIAQVNCVDHQAVCSKHDIRGYPTIKYMSNGNAKDYRGARDKASFVSYIDSMSKSPIINIESQEQLKSLLDKDQEKVSFVFVYTSNEASSPLIQEFKDVAMELHDVVAPNFFFVQDKSFVDTKITSLPALLVYRDGKYTSLPSSSDLKDWVRANQFPILSELTYSNQQLLSSSYSKIVMFITQNKPTVTETNKMKAIARTLINGREFGFTYLIGNQFSNWVQKFELSKLPAVIVFPESMDIYYYESDVEALDQESVSTFLKNIQQGKLSLKYLDAFTYYYFITLNFISEYTIHIIAITLITPFILYFAFCRETKQKDQ</sequence>
<organism evidence="9 10">
    <name type="scientific">Polysphondylium violaceum</name>
    <dbReference type="NCBI Taxonomy" id="133409"/>
    <lineage>
        <taxon>Eukaryota</taxon>
        <taxon>Amoebozoa</taxon>
        <taxon>Evosea</taxon>
        <taxon>Eumycetozoa</taxon>
        <taxon>Dictyostelia</taxon>
        <taxon>Dictyosteliales</taxon>
        <taxon>Dictyosteliaceae</taxon>
        <taxon>Polysphondylium</taxon>
    </lineage>
</organism>
<keyword evidence="2 6" id="KW-0812">Transmembrane</keyword>
<dbReference type="GO" id="GO:0005789">
    <property type="term" value="C:endoplasmic reticulum membrane"/>
    <property type="evidence" value="ECO:0007669"/>
    <property type="project" value="UniProtKB-SubCell"/>
</dbReference>
<dbReference type="PROSITE" id="PS51352">
    <property type="entry name" value="THIOREDOXIN_2"/>
    <property type="match status" value="1"/>
</dbReference>
<dbReference type="PRINTS" id="PR00421">
    <property type="entry name" value="THIOREDOXIN"/>
</dbReference>
<dbReference type="InterPro" id="IPR052250">
    <property type="entry name" value="PDI_TMX3"/>
</dbReference>
<feature type="chain" id="PRO_5035147760" description="Thioredoxin domain-containing protein" evidence="7">
    <location>
        <begin position="19"/>
        <end position="395"/>
    </location>
</feature>
<name>A0A8J4PX55_9MYCE</name>
<dbReference type="PANTHER" id="PTHR46426">
    <property type="entry name" value="PROTEIN DISULFIDE-ISOMERASE TMX3"/>
    <property type="match status" value="1"/>
</dbReference>
<evidence type="ECO:0000256" key="2">
    <source>
        <dbReference type="ARBA" id="ARBA00022692"/>
    </source>
</evidence>
<evidence type="ECO:0000256" key="3">
    <source>
        <dbReference type="ARBA" id="ARBA00022989"/>
    </source>
</evidence>
<dbReference type="OrthoDB" id="427280at2759"/>
<dbReference type="InterPro" id="IPR036249">
    <property type="entry name" value="Thioredoxin-like_sf"/>
</dbReference>
<reference evidence="9" key="1">
    <citation type="submission" date="2020-01" db="EMBL/GenBank/DDBJ databases">
        <title>Development of genomics and gene disruption for Polysphondylium violaceum indicates a role for the polyketide synthase stlB in stalk morphogenesis.</title>
        <authorList>
            <person name="Narita B."/>
            <person name="Kawabe Y."/>
            <person name="Kin K."/>
            <person name="Saito T."/>
            <person name="Gibbs R."/>
            <person name="Kuspa A."/>
            <person name="Muzny D."/>
            <person name="Queller D."/>
            <person name="Richards S."/>
            <person name="Strassman J."/>
            <person name="Sucgang R."/>
            <person name="Worley K."/>
            <person name="Schaap P."/>
        </authorList>
    </citation>
    <scope>NUCLEOTIDE SEQUENCE</scope>
    <source>
        <strain evidence="9">QSvi11</strain>
    </source>
</reference>
<evidence type="ECO:0000256" key="1">
    <source>
        <dbReference type="ARBA" id="ARBA00004389"/>
    </source>
</evidence>
<keyword evidence="4 6" id="KW-0472">Membrane</keyword>
<feature type="signal peptide" evidence="7">
    <location>
        <begin position="1"/>
        <end position="18"/>
    </location>
</feature>
<accession>A0A8J4PX55</accession>
<keyword evidence="10" id="KW-1185">Reference proteome</keyword>
<dbReference type="Pfam" id="PF13848">
    <property type="entry name" value="Thioredoxin_6"/>
    <property type="match status" value="1"/>
</dbReference>
<dbReference type="CDD" id="cd02961">
    <property type="entry name" value="PDI_a_family"/>
    <property type="match status" value="1"/>
</dbReference>
<dbReference type="InterPro" id="IPR017937">
    <property type="entry name" value="Thioredoxin_CS"/>
</dbReference>
<comment type="subcellular location">
    <subcellularLocation>
        <location evidence="1">Endoplasmic reticulum membrane</location>
        <topology evidence="1">Single-pass membrane protein</topology>
    </subcellularLocation>
</comment>
<dbReference type="SUPFAM" id="SSF52833">
    <property type="entry name" value="Thioredoxin-like"/>
    <property type="match status" value="3"/>
</dbReference>
<keyword evidence="3 6" id="KW-1133">Transmembrane helix</keyword>
<feature type="domain" description="Thioredoxin" evidence="8">
    <location>
        <begin position="6"/>
        <end position="179"/>
    </location>
</feature>
<comment type="function">
    <text evidence="5">Probable disulfide isomerase, which participates in the folding of proteins containing disulfide bonds. May act as a dithiol oxidase. Acts as a regulator of endoplasmic reticulum-mitochondria contact sites via its ability to regulate redox signals.</text>
</comment>
<gene>
    <name evidence="9" type="ORF">CYY_003226</name>
</gene>
<dbReference type="PANTHER" id="PTHR46426:SF1">
    <property type="entry name" value="PROTEIN DISULFIDE-ISOMERASE TMX3"/>
    <property type="match status" value="1"/>
</dbReference>
<dbReference type="Gene3D" id="3.40.30.10">
    <property type="entry name" value="Glutaredoxin"/>
    <property type="match status" value="3"/>
</dbReference>
<evidence type="ECO:0000313" key="10">
    <source>
        <dbReference type="Proteomes" id="UP000695562"/>
    </source>
</evidence>
<evidence type="ECO:0000259" key="8">
    <source>
        <dbReference type="PROSITE" id="PS51352"/>
    </source>
</evidence>
<evidence type="ECO:0000256" key="5">
    <source>
        <dbReference type="ARBA" id="ARBA00045246"/>
    </source>
</evidence>
<protein>
    <recommendedName>
        <fullName evidence="8">Thioredoxin domain-containing protein</fullName>
    </recommendedName>
</protein>
<dbReference type="PROSITE" id="PS00194">
    <property type="entry name" value="THIOREDOXIN_1"/>
    <property type="match status" value="1"/>
</dbReference>
<evidence type="ECO:0000256" key="6">
    <source>
        <dbReference type="SAM" id="Phobius"/>
    </source>
</evidence>
<dbReference type="AlphaFoldDB" id="A0A8J4PX55"/>
<dbReference type="Proteomes" id="UP000695562">
    <property type="component" value="Unassembled WGS sequence"/>
</dbReference>
<evidence type="ECO:0000313" key="9">
    <source>
        <dbReference type="EMBL" id="KAF2075490.1"/>
    </source>
</evidence>
<dbReference type="Pfam" id="PF00085">
    <property type="entry name" value="Thioredoxin"/>
    <property type="match status" value="1"/>
</dbReference>
<comment type="caution">
    <text evidence="9">The sequence shown here is derived from an EMBL/GenBank/DDBJ whole genome shotgun (WGS) entry which is preliminary data.</text>
</comment>
<keyword evidence="7" id="KW-0732">Signal</keyword>